<dbReference type="GO" id="GO:0000166">
    <property type="term" value="F:nucleotide binding"/>
    <property type="evidence" value="ECO:0007669"/>
    <property type="project" value="UniProtKB-KW"/>
</dbReference>
<evidence type="ECO:0000256" key="17">
    <source>
        <dbReference type="ARBA" id="ARBA00023141"/>
    </source>
</evidence>
<dbReference type="Pfam" id="PF24621">
    <property type="entry name" value="DHQS_C"/>
    <property type="match status" value="1"/>
</dbReference>
<dbReference type="NCBIfam" id="TIGR01357">
    <property type="entry name" value="aroB"/>
    <property type="match status" value="1"/>
</dbReference>
<dbReference type="GO" id="GO:0003856">
    <property type="term" value="F:3-dehydroquinate synthase activity"/>
    <property type="evidence" value="ECO:0007669"/>
    <property type="project" value="UniProtKB-UniRule"/>
</dbReference>
<dbReference type="Proteomes" id="UP000216446">
    <property type="component" value="Unassembled WGS sequence"/>
</dbReference>
<dbReference type="GO" id="GO:0046872">
    <property type="term" value="F:metal ion binding"/>
    <property type="evidence" value="ECO:0007669"/>
    <property type="project" value="UniProtKB-KW"/>
</dbReference>
<dbReference type="Pfam" id="PF01761">
    <property type="entry name" value="DHQ_synthase"/>
    <property type="match status" value="1"/>
</dbReference>
<evidence type="ECO:0000256" key="11">
    <source>
        <dbReference type="ARBA" id="ARBA00022490"/>
    </source>
</evidence>
<comment type="function">
    <text evidence="5">Catalyzes the conversion of 3-deoxy-D-arabino-heptulosonate 7-phosphate (DAHP) to dehydroquinate (DHQ).</text>
</comment>
<sequence length="354" mass="37105">MAKVPELAERAGLDPGPALVVTDEHVADLHLGELMEAFGARSWKPRPLVVAPGEASKSMDTYSLVMDWALGVGITRQTPVFALGGGVVGDLAGFAAATLLRGLPLVQIPTTVVAQVDSALGGKTGINHGVGKNLIGAFYPPRLVVSDWGLLRTLFRSEVRAGCAEIIKHGLVADRPLATRLQRDLGSLMGLRDPIAPELLRDAAAVKATIVSGDEREAGRRALLNFGHTFGHAIEKVAGYGRILHGEAVALGMRAALHLSASLKAGSPLAPEADLPAPFAEADALVRDLRIRTTLDGLETPELMVAMQSDKKRAAAGLRFIVLDDIGAGRVADGVPVEMVEAAWAYARRVGAGG</sequence>
<dbReference type="PIRSF" id="PIRSF001455">
    <property type="entry name" value="DHQ_synth"/>
    <property type="match status" value="1"/>
</dbReference>
<organism evidence="23 24">
    <name type="scientific">Rubricoccus marinus</name>
    <dbReference type="NCBI Taxonomy" id="716817"/>
    <lineage>
        <taxon>Bacteria</taxon>
        <taxon>Pseudomonadati</taxon>
        <taxon>Rhodothermota</taxon>
        <taxon>Rhodothermia</taxon>
        <taxon>Rhodothermales</taxon>
        <taxon>Rubricoccaceae</taxon>
        <taxon>Rubricoccus</taxon>
    </lineage>
</organism>
<keyword evidence="16" id="KW-0520">NAD</keyword>
<proteinExistence type="inferred from homology"/>
<dbReference type="InterPro" id="IPR056179">
    <property type="entry name" value="DHQS_C"/>
</dbReference>
<evidence type="ECO:0000256" key="6">
    <source>
        <dbReference type="ARBA" id="ARBA00004496"/>
    </source>
</evidence>
<dbReference type="FunFam" id="3.40.50.1970:FF:000007">
    <property type="entry name" value="Pentafunctional AROM polypeptide"/>
    <property type="match status" value="1"/>
</dbReference>
<evidence type="ECO:0000259" key="21">
    <source>
        <dbReference type="Pfam" id="PF01761"/>
    </source>
</evidence>
<comment type="cofactor">
    <cofactor evidence="3">
        <name>Co(2+)</name>
        <dbReference type="ChEBI" id="CHEBI:48828"/>
    </cofactor>
</comment>
<evidence type="ECO:0000256" key="10">
    <source>
        <dbReference type="ARBA" id="ARBA00017684"/>
    </source>
</evidence>
<dbReference type="PANTHER" id="PTHR43622:SF7">
    <property type="entry name" value="3-DEHYDROQUINATE SYNTHASE, CHLOROPLASTIC"/>
    <property type="match status" value="1"/>
</dbReference>
<evidence type="ECO:0000313" key="24">
    <source>
        <dbReference type="Proteomes" id="UP000216446"/>
    </source>
</evidence>
<dbReference type="GO" id="GO:0009073">
    <property type="term" value="P:aromatic amino acid family biosynthetic process"/>
    <property type="evidence" value="ECO:0007669"/>
    <property type="project" value="UniProtKB-KW"/>
</dbReference>
<dbReference type="EMBL" id="MQWB01000001">
    <property type="protein sequence ID" value="OZC04611.1"/>
    <property type="molecule type" value="Genomic_DNA"/>
</dbReference>
<dbReference type="EC" id="4.2.3.4" evidence="9 20"/>
<dbReference type="GO" id="GO:0008652">
    <property type="term" value="P:amino acid biosynthetic process"/>
    <property type="evidence" value="ECO:0007669"/>
    <property type="project" value="UniProtKB-KW"/>
</dbReference>
<name>A0A259U3S4_9BACT</name>
<comment type="catalytic activity">
    <reaction evidence="1">
        <text>7-phospho-2-dehydro-3-deoxy-D-arabino-heptonate = 3-dehydroquinate + phosphate</text>
        <dbReference type="Rhea" id="RHEA:21968"/>
        <dbReference type="ChEBI" id="CHEBI:32364"/>
        <dbReference type="ChEBI" id="CHEBI:43474"/>
        <dbReference type="ChEBI" id="CHEBI:58394"/>
        <dbReference type="EC" id="4.2.3.4"/>
    </reaction>
</comment>
<dbReference type="Gene3D" id="1.20.1090.10">
    <property type="entry name" value="Dehydroquinate synthase-like - alpha domain"/>
    <property type="match status" value="1"/>
</dbReference>
<comment type="subcellular location">
    <subcellularLocation>
        <location evidence="6">Cytoplasm</location>
    </subcellularLocation>
</comment>
<keyword evidence="24" id="KW-1185">Reference proteome</keyword>
<evidence type="ECO:0000256" key="7">
    <source>
        <dbReference type="ARBA" id="ARBA00004661"/>
    </source>
</evidence>
<keyword evidence="11" id="KW-0963">Cytoplasm</keyword>
<feature type="domain" description="3-dehydroquinate synthase C-terminal" evidence="22">
    <location>
        <begin position="162"/>
        <end position="312"/>
    </location>
</feature>
<evidence type="ECO:0000259" key="22">
    <source>
        <dbReference type="Pfam" id="PF24621"/>
    </source>
</evidence>
<accession>A0A259U3S4</accession>
<evidence type="ECO:0000256" key="8">
    <source>
        <dbReference type="ARBA" id="ARBA00005412"/>
    </source>
</evidence>
<feature type="domain" description="3-dehydroquinate synthase N-terminal" evidence="21">
    <location>
        <begin position="49"/>
        <end position="160"/>
    </location>
</feature>
<dbReference type="InParanoid" id="A0A259U3S4"/>
<evidence type="ECO:0000256" key="13">
    <source>
        <dbReference type="ARBA" id="ARBA00022723"/>
    </source>
</evidence>
<dbReference type="PANTHER" id="PTHR43622">
    <property type="entry name" value="3-DEHYDROQUINATE SYNTHASE"/>
    <property type="match status" value="1"/>
</dbReference>
<gene>
    <name evidence="23" type="ORF">BSZ36_05790</name>
</gene>
<evidence type="ECO:0000256" key="12">
    <source>
        <dbReference type="ARBA" id="ARBA00022605"/>
    </source>
</evidence>
<dbReference type="FunCoup" id="A0A259U3S4">
    <property type="interactions" value="490"/>
</dbReference>
<comment type="caution">
    <text evidence="23">The sequence shown here is derived from an EMBL/GenBank/DDBJ whole genome shotgun (WGS) entry which is preliminary data.</text>
</comment>
<evidence type="ECO:0000256" key="9">
    <source>
        <dbReference type="ARBA" id="ARBA00013031"/>
    </source>
</evidence>
<evidence type="ECO:0000256" key="18">
    <source>
        <dbReference type="ARBA" id="ARBA00023239"/>
    </source>
</evidence>
<keyword evidence="15" id="KW-0862">Zinc</keyword>
<evidence type="ECO:0000256" key="14">
    <source>
        <dbReference type="ARBA" id="ARBA00022741"/>
    </source>
</evidence>
<dbReference type="InterPro" id="IPR030960">
    <property type="entry name" value="DHQS/DOIS_N"/>
</dbReference>
<comment type="cofactor">
    <cofactor evidence="2">
        <name>NAD(+)</name>
        <dbReference type="ChEBI" id="CHEBI:57540"/>
    </cofactor>
</comment>
<dbReference type="SUPFAM" id="SSF56796">
    <property type="entry name" value="Dehydroquinate synthase-like"/>
    <property type="match status" value="1"/>
</dbReference>
<protein>
    <recommendedName>
        <fullName evidence="10 20">3-dehydroquinate synthase</fullName>
        <ecNumber evidence="9 20">4.2.3.4</ecNumber>
    </recommendedName>
</protein>
<evidence type="ECO:0000256" key="19">
    <source>
        <dbReference type="ARBA" id="ARBA00023285"/>
    </source>
</evidence>
<evidence type="ECO:0000256" key="20">
    <source>
        <dbReference type="NCBIfam" id="TIGR01357"/>
    </source>
</evidence>
<dbReference type="GO" id="GO:0009423">
    <property type="term" value="P:chorismate biosynthetic process"/>
    <property type="evidence" value="ECO:0007669"/>
    <property type="project" value="UniProtKB-UniRule"/>
</dbReference>
<comment type="cofactor">
    <cofactor evidence="4">
        <name>Zn(2+)</name>
        <dbReference type="ChEBI" id="CHEBI:29105"/>
    </cofactor>
</comment>
<comment type="pathway">
    <text evidence="7">Metabolic intermediate biosynthesis; chorismate biosynthesis; chorismate from D-erythrose 4-phosphate and phosphoenolpyruvate: step 2/7.</text>
</comment>
<dbReference type="CDD" id="cd08195">
    <property type="entry name" value="DHQS"/>
    <property type="match status" value="1"/>
</dbReference>
<dbReference type="AlphaFoldDB" id="A0A259U3S4"/>
<evidence type="ECO:0000256" key="16">
    <source>
        <dbReference type="ARBA" id="ARBA00023027"/>
    </source>
</evidence>
<evidence type="ECO:0000256" key="15">
    <source>
        <dbReference type="ARBA" id="ARBA00022833"/>
    </source>
</evidence>
<evidence type="ECO:0000256" key="3">
    <source>
        <dbReference type="ARBA" id="ARBA00001941"/>
    </source>
</evidence>
<evidence type="ECO:0000256" key="4">
    <source>
        <dbReference type="ARBA" id="ARBA00001947"/>
    </source>
</evidence>
<keyword evidence="18" id="KW-0456">Lyase</keyword>
<dbReference type="InterPro" id="IPR030963">
    <property type="entry name" value="DHQ_synth_fam"/>
</dbReference>
<evidence type="ECO:0000256" key="2">
    <source>
        <dbReference type="ARBA" id="ARBA00001911"/>
    </source>
</evidence>
<reference evidence="23 24" key="1">
    <citation type="submission" date="2016-11" db="EMBL/GenBank/DDBJ databases">
        <title>Study of marine rhodopsin-containing bacteria.</title>
        <authorList>
            <person name="Yoshizawa S."/>
            <person name="Kumagai Y."/>
            <person name="Kogure K."/>
        </authorList>
    </citation>
    <scope>NUCLEOTIDE SEQUENCE [LARGE SCALE GENOMIC DNA]</scope>
    <source>
        <strain evidence="23 24">SG-29</strain>
    </source>
</reference>
<keyword evidence="14" id="KW-0547">Nucleotide-binding</keyword>
<evidence type="ECO:0000256" key="5">
    <source>
        <dbReference type="ARBA" id="ARBA00003485"/>
    </source>
</evidence>
<dbReference type="Gene3D" id="3.40.50.1970">
    <property type="match status" value="1"/>
</dbReference>
<dbReference type="InterPro" id="IPR016037">
    <property type="entry name" value="DHQ_synth_AroB"/>
</dbReference>
<keyword evidence="13" id="KW-0479">Metal-binding</keyword>
<comment type="similarity">
    <text evidence="8">Belongs to the sugar phosphate cyclases superfamily. Dehydroquinate synthase family.</text>
</comment>
<keyword evidence="12" id="KW-0028">Amino-acid biosynthesis</keyword>
<dbReference type="GO" id="GO:0005737">
    <property type="term" value="C:cytoplasm"/>
    <property type="evidence" value="ECO:0007669"/>
    <property type="project" value="UniProtKB-SubCell"/>
</dbReference>
<keyword evidence="19" id="KW-0170">Cobalt</keyword>
<evidence type="ECO:0000313" key="23">
    <source>
        <dbReference type="EMBL" id="OZC04611.1"/>
    </source>
</evidence>
<dbReference type="InterPro" id="IPR050071">
    <property type="entry name" value="Dehydroquinate_synthase"/>
</dbReference>
<evidence type="ECO:0000256" key="1">
    <source>
        <dbReference type="ARBA" id="ARBA00001393"/>
    </source>
</evidence>
<keyword evidence="17" id="KW-0057">Aromatic amino acid biosynthesis</keyword>